<dbReference type="GO" id="GO:0043565">
    <property type="term" value="F:sequence-specific DNA binding"/>
    <property type="evidence" value="ECO:0007669"/>
    <property type="project" value="TreeGrafter"/>
</dbReference>
<proteinExistence type="inferred from homology"/>
<sequence>MDKLFSMRVFSRVAETGSFSGVAKDLDCSVGIVSRAVVSLEDDLRTRLLQRTTRRVSLTDSGARYYDKCKRILAEIDAADAEASDAATIARGRLRVHAMPDLGLAQLMSTIVEYRRAHPEVTVDLKLLPGMPDLVHEQFDVSVLSAASLPDSGNTYRIVGRFQRVLVAAPGYLKRHAVESIGDLPMHALTRINAPFAHPCDWHAELAPDAVHGAQPDQIIVNDAEAIRVALLAGAGVSAMPHYFVADDIRAGRLVRLFPDHALQNASVFAVYPSRQHVDAKIRTFVEFLATSLKDKFDVKPPHAARPIADDVRVRAPQFVTA</sequence>
<dbReference type="Gene3D" id="1.10.10.10">
    <property type="entry name" value="Winged helix-like DNA-binding domain superfamily/Winged helix DNA-binding domain"/>
    <property type="match status" value="1"/>
</dbReference>
<dbReference type="GO" id="GO:0006351">
    <property type="term" value="P:DNA-templated transcription"/>
    <property type="evidence" value="ECO:0007669"/>
    <property type="project" value="TreeGrafter"/>
</dbReference>
<dbReference type="Gene3D" id="3.40.190.290">
    <property type="match status" value="1"/>
</dbReference>
<dbReference type="GO" id="GO:0003700">
    <property type="term" value="F:DNA-binding transcription factor activity"/>
    <property type="evidence" value="ECO:0007669"/>
    <property type="project" value="InterPro"/>
</dbReference>
<dbReference type="Pfam" id="PF00126">
    <property type="entry name" value="HTH_1"/>
    <property type="match status" value="1"/>
</dbReference>
<dbReference type="RefSeq" id="WP_016347779.1">
    <property type="nucleotide sequence ID" value="NC_021289.1"/>
</dbReference>
<dbReference type="EMBL" id="AP013061">
    <property type="protein sequence ID" value="BAN27070.1"/>
    <property type="molecule type" value="Genomic_DNA"/>
</dbReference>
<dbReference type="AlphaFoldDB" id="R4WZC5"/>
<dbReference type="KEGG" id="buo:BRPE64_DCDS01340"/>
<dbReference type="SUPFAM" id="SSF53850">
    <property type="entry name" value="Periplasmic binding protein-like II"/>
    <property type="match status" value="1"/>
</dbReference>
<dbReference type="FunFam" id="1.10.10.10:FF:000001">
    <property type="entry name" value="LysR family transcriptional regulator"/>
    <property type="match status" value="1"/>
</dbReference>
<organism evidence="6 7">
    <name type="scientific">Caballeronia insecticola</name>
    <dbReference type="NCBI Taxonomy" id="758793"/>
    <lineage>
        <taxon>Bacteria</taxon>
        <taxon>Pseudomonadati</taxon>
        <taxon>Pseudomonadota</taxon>
        <taxon>Betaproteobacteria</taxon>
        <taxon>Burkholderiales</taxon>
        <taxon>Burkholderiaceae</taxon>
        <taxon>Caballeronia</taxon>
    </lineage>
</organism>
<dbReference type="PROSITE" id="PS50931">
    <property type="entry name" value="HTH_LYSR"/>
    <property type="match status" value="1"/>
</dbReference>
<dbReference type="PANTHER" id="PTHR30537">
    <property type="entry name" value="HTH-TYPE TRANSCRIPTIONAL REGULATOR"/>
    <property type="match status" value="1"/>
</dbReference>
<keyword evidence="6" id="KW-0614">Plasmid</keyword>
<evidence type="ECO:0000256" key="3">
    <source>
        <dbReference type="ARBA" id="ARBA00023125"/>
    </source>
</evidence>
<evidence type="ECO:0000256" key="2">
    <source>
        <dbReference type="ARBA" id="ARBA00023015"/>
    </source>
</evidence>
<evidence type="ECO:0000256" key="4">
    <source>
        <dbReference type="ARBA" id="ARBA00023163"/>
    </source>
</evidence>
<evidence type="ECO:0000256" key="1">
    <source>
        <dbReference type="ARBA" id="ARBA00009437"/>
    </source>
</evidence>
<evidence type="ECO:0000313" key="7">
    <source>
        <dbReference type="Proteomes" id="UP000013966"/>
    </source>
</evidence>
<geneLocation type="plasmid" evidence="6 7">
    <name>p1</name>
</geneLocation>
<dbReference type="InterPro" id="IPR036388">
    <property type="entry name" value="WH-like_DNA-bd_sf"/>
</dbReference>
<feature type="domain" description="HTH lysR-type" evidence="5">
    <location>
        <begin position="1"/>
        <end position="59"/>
    </location>
</feature>
<dbReference type="InterPro" id="IPR000847">
    <property type="entry name" value="LysR_HTH_N"/>
</dbReference>
<dbReference type="InterPro" id="IPR036390">
    <property type="entry name" value="WH_DNA-bd_sf"/>
</dbReference>
<dbReference type="SUPFAM" id="SSF46785">
    <property type="entry name" value="Winged helix' DNA-binding domain"/>
    <property type="match status" value="1"/>
</dbReference>
<evidence type="ECO:0000259" key="5">
    <source>
        <dbReference type="PROSITE" id="PS50931"/>
    </source>
</evidence>
<dbReference type="CDD" id="cd08422">
    <property type="entry name" value="PBP2_CrgA_like"/>
    <property type="match status" value="1"/>
</dbReference>
<dbReference type="PATRIC" id="fig|758793.3.peg.5288"/>
<dbReference type="InterPro" id="IPR005119">
    <property type="entry name" value="LysR_subst-bd"/>
</dbReference>
<dbReference type="OrthoDB" id="9786526at2"/>
<dbReference type="Proteomes" id="UP000013966">
    <property type="component" value="Plasmid p1"/>
</dbReference>
<dbReference type="Pfam" id="PF03466">
    <property type="entry name" value="LysR_substrate"/>
    <property type="match status" value="1"/>
</dbReference>
<dbReference type="InterPro" id="IPR058163">
    <property type="entry name" value="LysR-type_TF_proteobact-type"/>
</dbReference>
<reference evidence="6 7" key="2">
    <citation type="journal article" date="2018" name="Int. J. Syst. Evol. Microbiol.">
        <title>Burkholderia insecticola sp. nov., a gut symbiotic bacterium of the bean bug Riptortus pedestris.</title>
        <authorList>
            <person name="Takeshita K."/>
            <person name="Tamaki H."/>
            <person name="Ohbayashi T."/>
            <person name="Meng X.-Y."/>
            <person name="Sone T."/>
            <person name="Mitani Y."/>
            <person name="Peeters C."/>
            <person name="Kikuchi Y."/>
            <person name="Vandamme P."/>
        </authorList>
    </citation>
    <scope>NUCLEOTIDE SEQUENCE [LARGE SCALE GENOMIC DNA]</scope>
    <source>
        <strain evidence="6">RPE64</strain>
        <plasmid evidence="6 7">p1</plasmid>
    </source>
</reference>
<evidence type="ECO:0000313" key="6">
    <source>
        <dbReference type="EMBL" id="BAN27070.1"/>
    </source>
</evidence>
<comment type="similarity">
    <text evidence="1">Belongs to the LysR transcriptional regulatory family.</text>
</comment>
<reference evidence="6 7" key="1">
    <citation type="journal article" date="2013" name="Genome Announc.">
        <title>Complete Genome Sequence of Burkholderia sp. Strain RPE64, Bacterial Symbiont of the Bean Bug Riptortus pedestris.</title>
        <authorList>
            <person name="Shibata T.F."/>
            <person name="Maeda T."/>
            <person name="Nikoh N."/>
            <person name="Yamaguchi K."/>
            <person name="Oshima K."/>
            <person name="Hattori M."/>
            <person name="Nishiyama T."/>
            <person name="Hasebe M."/>
            <person name="Fukatsu T."/>
            <person name="Kikuchi Y."/>
            <person name="Shigenobu S."/>
        </authorList>
    </citation>
    <scope>NUCLEOTIDE SEQUENCE [LARGE SCALE GENOMIC DNA]</scope>
    <source>
        <plasmid evidence="6 7">p1</plasmid>
    </source>
</reference>
<dbReference type="PANTHER" id="PTHR30537:SF5">
    <property type="entry name" value="HTH-TYPE TRANSCRIPTIONAL ACTIVATOR TTDR-RELATED"/>
    <property type="match status" value="1"/>
</dbReference>
<protein>
    <submittedName>
        <fullName evidence="6">Transcriptional regulator LysR family</fullName>
    </submittedName>
</protein>
<name>R4WZC5_9BURK</name>
<gene>
    <name evidence="6" type="ORF">BRPE64_DCDS01340</name>
</gene>
<dbReference type="HOGENOM" id="CLU_039613_16_2_4"/>
<keyword evidence="2" id="KW-0805">Transcription regulation</keyword>
<accession>R4WZC5</accession>
<keyword evidence="7" id="KW-1185">Reference proteome</keyword>
<keyword evidence="4" id="KW-0804">Transcription</keyword>
<keyword evidence="3" id="KW-0238">DNA-binding</keyword>